<name>A0A8S5P740_9CAUD</name>
<dbReference type="EMBL" id="BK015356">
    <property type="protein sequence ID" value="DAE02967.1"/>
    <property type="molecule type" value="Genomic_DNA"/>
</dbReference>
<sequence length="53" mass="6200">MIKAKLFKSKNIRGEWVTAAEQLEDFINSNLSLGYTQKPHNSSSFLTRWIDER</sequence>
<accession>A0A8S5P740</accession>
<proteinExistence type="predicted"/>
<organism evidence="1">
    <name type="scientific">Siphoviridae sp. ctM4S20</name>
    <dbReference type="NCBI Taxonomy" id="2825458"/>
    <lineage>
        <taxon>Viruses</taxon>
        <taxon>Duplodnaviria</taxon>
        <taxon>Heunggongvirae</taxon>
        <taxon>Uroviricota</taxon>
        <taxon>Caudoviricetes</taxon>
    </lineage>
</organism>
<evidence type="ECO:0000313" key="1">
    <source>
        <dbReference type="EMBL" id="DAE02967.1"/>
    </source>
</evidence>
<reference evidence="1" key="1">
    <citation type="journal article" date="2021" name="Proc. Natl. Acad. Sci. U.S.A.">
        <title>A Catalog of Tens of Thousands of Viruses from Human Metagenomes Reveals Hidden Associations with Chronic Diseases.</title>
        <authorList>
            <person name="Tisza M.J."/>
            <person name="Buck C.B."/>
        </authorList>
    </citation>
    <scope>NUCLEOTIDE SEQUENCE</scope>
    <source>
        <strain evidence="1">CtM4S20</strain>
    </source>
</reference>
<protein>
    <submittedName>
        <fullName evidence="1">Uncharacterized protein</fullName>
    </submittedName>
</protein>